<protein>
    <recommendedName>
        <fullName evidence="4">KATNIP domain-containing protein</fullName>
    </recommendedName>
</protein>
<proteinExistence type="predicted"/>
<sequence>MSLPKRIVPRPRSLSSSMKPTSSRLVPFGLKTPPQLPKLRDSARDMNSLNSFFPHVKNEKPTKLDEPFAKQLNNSLRNKLSKTKNTQSLRAPVYPNKRNSIQTVSYTLKLITNWGSPDLIACSEIIPIDSDNHRIPVLRITAAPAKIEETDLEKLLSGVASQENSSDIWTAPWPQEIPIEITIEVSIDNPLEVVRFFNADENYKNAGIRNAEIWSDDVLLWYGEVPNDFPYIAHIHRPSENIRNQLKSFENDISVTSHQHTILPRNPMNCYVDSFGIVPQIATKSVTIEFINSYANSNSFGLSGIEIVDTKKVVLTSDQFAEVKIHHLLSAGNPATLFRGHYLDPKIDDMFVFERINNENNPMISITFNEPILVGQLRIWNFFPFSVGVDDYGSLNAANKAKLGICTKNILVKFDNDNLFYAGRISQGDGTLKKLELSMTLIFVNEMDYKFEKSTKYLKPMPLVQANSLPIPSYSRF</sequence>
<feature type="compositionally biased region" description="Polar residues" evidence="1">
    <location>
        <begin position="13"/>
        <end position="24"/>
    </location>
</feature>
<name>A0ABR2IDU4_9EUKA</name>
<comment type="caution">
    <text evidence="2">The sequence shown here is derived from an EMBL/GenBank/DDBJ whole genome shotgun (WGS) entry which is preliminary data.</text>
</comment>
<dbReference type="EMBL" id="JAPFFF010000018">
    <property type="protein sequence ID" value="KAK8860622.1"/>
    <property type="molecule type" value="Genomic_DNA"/>
</dbReference>
<reference evidence="2 3" key="1">
    <citation type="submission" date="2024-04" db="EMBL/GenBank/DDBJ databases">
        <title>Tritrichomonas musculus Genome.</title>
        <authorList>
            <person name="Alves-Ferreira E."/>
            <person name="Grigg M."/>
            <person name="Lorenzi H."/>
            <person name="Galac M."/>
        </authorList>
    </citation>
    <scope>NUCLEOTIDE SEQUENCE [LARGE SCALE GENOMIC DNA]</scope>
    <source>
        <strain evidence="2 3">EAF2021</strain>
    </source>
</reference>
<gene>
    <name evidence="2" type="ORF">M9Y10_012287</name>
</gene>
<dbReference type="PANTHER" id="PTHR21534:SF0">
    <property type="entry name" value="KATANIN-INTERACTING PROTEIN"/>
    <property type="match status" value="1"/>
</dbReference>
<keyword evidence="3" id="KW-1185">Reference proteome</keyword>
<dbReference type="Proteomes" id="UP001470230">
    <property type="component" value="Unassembled WGS sequence"/>
</dbReference>
<feature type="region of interest" description="Disordered" evidence="1">
    <location>
        <begin position="1"/>
        <end position="36"/>
    </location>
</feature>
<dbReference type="InterPro" id="IPR026704">
    <property type="entry name" value="KATNIP"/>
</dbReference>
<evidence type="ECO:0000313" key="2">
    <source>
        <dbReference type="EMBL" id="KAK8860622.1"/>
    </source>
</evidence>
<evidence type="ECO:0008006" key="4">
    <source>
        <dbReference type="Google" id="ProtNLM"/>
    </source>
</evidence>
<dbReference type="PANTHER" id="PTHR21534">
    <property type="entry name" value="KATANIN-INTERACTING PROTEIN"/>
    <property type="match status" value="1"/>
</dbReference>
<organism evidence="2 3">
    <name type="scientific">Tritrichomonas musculus</name>
    <dbReference type="NCBI Taxonomy" id="1915356"/>
    <lineage>
        <taxon>Eukaryota</taxon>
        <taxon>Metamonada</taxon>
        <taxon>Parabasalia</taxon>
        <taxon>Tritrichomonadida</taxon>
        <taxon>Tritrichomonadidae</taxon>
        <taxon>Tritrichomonas</taxon>
    </lineage>
</organism>
<evidence type="ECO:0000313" key="3">
    <source>
        <dbReference type="Proteomes" id="UP001470230"/>
    </source>
</evidence>
<accession>A0ABR2IDU4</accession>
<evidence type="ECO:0000256" key="1">
    <source>
        <dbReference type="SAM" id="MobiDB-lite"/>
    </source>
</evidence>